<dbReference type="SUPFAM" id="SSF51735">
    <property type="entry name" value="NAD(P)-binding Rossmann-fold domains"/>
    <property type="match status" value="1"/>
</dbReference>
<dbReference type="Proteomes" id="UP000178606">
    <property type="component" value="Unassembled WGS sequence"/>
</dbReference>
<dbReference type="Gene3D" id="3.40.50.720">
    <property type="entry name" value="NAD(P)-binding Rossmann-like Domain"/>
    <property type="match status" value="1"/>
</dbReference>
<evidence type="ECO:0000313" key="4">
    <source>
        <dbReference type="Proteomes" id="UP000178606"/>
    </source>
</evidence>
<dbReference type="InterPro" id="IPR000683">
    <property type="entry name" value="Gfo/Idh/MocA-like_OxRdtase_N"/>
</dbReference>
<proteinExistence type="predicted"/>
<gene>
    <name evidence="3" type="ORF">A3F84_03165</name>
</gene>
<dbReference type="Gene3D" id="3.30.360.10">
    <property type="entry name" value="Dihydrodipicolinate Reductase, domain 2"/>
    <property type="match status" value="1"/>
</dbReference>
<dbReference type="AlphaFoldDB" id="A0A1F6C761"/>
<dbReference type="InterPro" id="IPR055170">
    <property type="entry name" value="GFO_IDH_MocA-like_dom"/>
</dbReference>
<dbReference type="Pfam" id="PF22725">
    <property type="entry name" value="GFO_IDH_MocA_C3"/>
    <property type="match status" value="1"/>
</dbReference>
<reference evidence="3 4" key="1">
    <citation type="journal article" date="2016" name="Nat. Commun.">
        <title>Thousands of microbial genomes shed light on interconnected biogeochemical processes in an aquifer system.</title>
        <authorList>
            <person name="Anantharaman K."/>
            <person name="Brown C.T."/>
            <person name="Hug L.A."/>
            <person name="Sharon I."/>
            <person name="Castelle C.J."/>
            <person name="Probst A.J."/>
            <person name="Thomas B.C."/>
            <person name="Singh A."/>
            <person name="Wilkins M.J."/>
            <person name="Karaoz U."/>
            <person name="Brodie E.L."/>
            <person name="Williams K.H."/>
            <person name="Hubbard S.S."/>
            <person name="Banfield J.F."/>
        </authorList>
    </citation>
    <scope>NUCLEOTIDE SEQUENCE [LARGE SCALE GENOMIC DNA]</scope>
    <source>
        <strain evidence="4">RIFCSPLOWO2_12_FULL_64_10</strain>
    </source>
</reference>
<feature type="domain" description="GFO/IDH/MocA-like oxidoreductase" evidence="2">
    <location>
        <begin position="131"/>
        <end position="250"/>
    </location>
</feature>
<dbReference type="PANTHER" id="PTHR43377:SF1">
    <property type="entry name" value="BILIVERDIN REDUCTASE A"/>
    <property type="match status" value="1"/>
</dbReference>
<dbReference type="EMBL" id="MFKF01000396">
    <property type="protein sequence ID" value="OGG44777.1"/>
    <property type="molecule type" value="Genomic_DNA"/>
</dbReference>
<dbReference type="InterPro" id="IPR036291">
    <property type="entry name" value="NAD(P)-bd_dom_sf"/>
</dbReference>
<name>A0A1F6C761_HANXR</name>
<accession>A0A1F6C761</accession>
<organism evidence="3 4">
    <name type="scientific">Handelsmanbacteria sp. (strain RIFCSPLOWO2_12_FULL_64_10)</name>
    <dbReference type="NCBI Taxonomy" id="1817868"/>
    <lineage>
        <taxon>Bacteria</taxon>
        <taxon>Candidatus Handelsmaniibacteriota</taxon>
    </lineage>
</organism>
<sequence length="328" mass="35696">MSIHVAVIGCGGMGRSHLNGYKADPRAHIVGVADQSEEAARKAATDYNVPFYTTDINALLDRPGLQAVSVVTPNHTHIDVTPKVAARGIHALCEKPLALSVEDARRMIDAASRGKAILAVGHVLRFAPPIAEVHRMARSGELGRVVNFYVLRMGTASAFLALSWGRERRTLGGLVRTLNCHEIDVLRWIAGEITHVRAEMAHLMVEGIDYEDVAWMAFTFEGGALGLIGQNLVHYLGNHYYEIMGTEATVRFRTSGPITVAGKDRKATERPTSDRVAVHEQIRCFLDSVEAGRVVAPLADGVEGLKGLAIIDAAYRSAETGMKERVVW</sequence>
<evidence type="ECO:0008006" key="5">
    <source>
        <dbReference type="Google" id="ProtNLM"/>
    </source>
</evidence>
<evidence type="ECO:0000313" key="3">
    <source>
        <dbReference type="EMBL" id="OGG44777.1"/>
    </source>
</evidence>
<dbReference type="SUPFAM" id="SSF55347">
    <property type="entry name" value="Glyceraldehyde-3-phosphate dehydrogenase-like, C-terminal domain"/>
    <property type="match status" value="1"/>
</dbReference>
<comment type="caution">
    <text evidence="3">The sequence shown here is derived from an EMBL/GenBank/DDBJ whole genome shotgun (WGS) entry which is preliminary data.</text>
</comment>
<protein>
    <recommendedName>
        <fullName evidence="5">Oxidoreductase</fullName>
    </recommendedName>
</protein>
<feature type="domain" description="Gfo/Idh/MocA-like oxidoreductase N-terminal" evidence="1">
    <location>
        <begin position="3"/>
        <end position="122"/>
    </location>
</feature>
<dbReference type="InterPro" id="IPR051450">
    <property type="entry name" value="Gfo/Idh/MocA_Oxidoreductases"/>
</dbReference>
<dbReference type="GO" id="GO:0000166">
    <property type="term" value="F:nucleotide binding"/>
    <property type="evidence" value="ECO:0007669"/>
    <property type="project" value="InterPro"/>
</dbReference>
<evidence type="ECO:0000259" key="2">
    <source>
        <dbReference type="Pfam" id="PF22725"/>
    </source>
</evidence>
<dbReference type="Pfam" id="PF01408">
    <property type="entry name" value="GFO_IDH_MocA"/>
    <property type="match status" value="1"/>
</dbReference>
<evidence type="ECO:0000259" key="1">
    <source>
        <dbReference type="Pfam" id="PF01408"/>
    </source>
</evidence>
<dbReference type="PANTHER" id="PTHR43377">
    <property type="entry name" value="BILIVERDIN REDUCTASE A"/>
    <property type="match status" value="1"/>
</dbReference>